<dbReference type="EMBL" id="LAZR01003474">
    <property type="protein sequence ID" value="KKN17941.1"/>
    <property type="molecule type" value="Genomic_DNA"/>
</dbReference>
<dbReference type="AlphaFoldDB" id="A0A0F9QXQ5"/>
<comment type="caution">
    <text evidence="1">The sequence shown here is derived from an EMBL/GenBank/DDBJ whole genome shotgun (WGS) entry which is preliminary data.</text>
</comment>
<sequence>MNDVFEEIRDEWRNGGLERCLAGEDERMNSINSHTRRALATKPDSHVRFDPETFEEIRRRAIKEGTSFAEQVRILVEWGLEA</sequence>
<proteinExistence type="predicted"/>
<protein>
    <submittedName>
        <fullName evidence="1">Uncharacterized protein</fullName>
    </submittedName>
</protein>
<organism evidence="1">
    <name type="scientific">marine sediment metagenome</name>
    <dbReference type="NCBI Taxonomy" id="412755"/>
    <lineage>
        <taxon>unclassified sequences</taxon>
        <taxon>metagenomes</taxon>
        <taxon>ecological metagenomes</taxon>
    </lineage>
</organism>
<name>A0A0F9QXQ5_9ZZZZ</name>
<reference evidence="1" key="1">
    <citation type="journal article" date="2015" name="Nature">
        <title>Complex archaea that bridge the gap between prokaryotes and eukaryotes.</title>
        <authorList>
            <person name="Spang A."/>
            <person name="Saw J.H."/>
            <person name="Jorgensen S.L."/>
            <person name="Zaremba-Niedzwiedzka K."/>
            <person name="Martijn J."/>
            <person name="Lind A.E."/>
            <person name="van Eijk R."/>
            <person name="Schleper C."/>
            <person name="Guy L."/>
            <person name="Ettema T.J."/>
        </authorList>
    </citation>
    <scope>NUCLEOTIDE SEQUENCE</scope>
</reference>
<evidence type="ECO:0000313" key="1">
    <source>
        <dbReference type="EMBL" id="KKN17941.1"/>
    </source>
</evidence>
<accession>A0A0F9QXQ5</accession>
<gene>
    <name evidence="1" type="ORF">LCGC14_0960870</name>
</gene>